<evidence type="ECO:0000313" key="2">
    <source>
        <dbReference type="EMBL" id="AEE13692.1"/>
    </source>
</evidence>
<dbReference type="AlphaFoldDB" id="M1E433"/>
<evidence type="ECO:0000313" key="3">
    <source>
        <dbReference type="Proteomes" id="UP000011765"/>
    </source>
</evidence>
<dbReference type="RefSeq" id="WP_013755422.1">
    <property type="nucleotide sequence ID" value="NC_015499.1"/>
</dbReference>
<dbReference type="STRING" id="747365.Thena_0040"/>
<dbReference type="HOGENOM" id="CLU_1453763_0_0_9"/>
<dbReference type="SMART" id="SM00698">
    <property type="entry name" value="MORN"/>
    <property type="match status" value="2"/>
</dbReference>
<dbReference type="PANTHER" id="PTHR23084:SF263">
    <property type="entry name" value="MORN REPEAT-CONTAINING PROTEIN 1"/>
    <property type="match status" value="1"/>
</dbReference>
<reference evidence="2 3" key="1">
    <citation type="submission" date="2011-04" db="EMBL/GenBank/DDBJ databases">
        <title>The complete genome of Thermodesulfobium narugense DSM 14796.</title>
        <authorList>
            <consortium name="US DOE Joint Genome Institute (JGI-PGF)"/>
            <person name="Lucas S."/>
            <person name="Han J."/>
            <person name="Lapidus A."/>
            <person name="Bruce D."/>
            <person name="Goodwin L."/>
            <person name="Pitluck S."/>
            <person name="Peters L."/>
            <person name="Kyrpides N."/>
            <person name="Mavromatis K."/>
            <person name="Pagani I."/>
            <person name="Ivanova N."/>
            <person name="Ovchinnikova G."/>
            <person name="Zhang X."/>
            <person name="Saunders L."/>
            <person name="Detter J.C."/>
            <person name="Tapia R."/>
            <person name="Han C."/>
            <person name="Land M."/>
            <person name="Hauser L."/>
            <person name="Markowitz V."/>
            <person name="Cheng J.-F."/>
            <person name="Hugenholtz P."/>
            <person name="Woyke T."/>
            <person name="Wu D."/>
            <person name="Spring S."/>
            <person name="Schroeder M."/>
            <person name="Brambilla E."/>
            <person name="Klenk H.-P."/>
            <person name="Eisen J.A."/>
        </authorList>
    </citation>
    <scope>NUCLEOTIDE SEQUENCE [LARGE SCALE GENOMIC DNA]</scope>
    <source>
        <strain evidence="2 3">DSM 14796</strain>
    </source>
</reference>
<dbReference type="Proteomes" id="UP000011765">
    <property type="component" value="Chromosome"/>
</dbReference>
<dbReference type="EMBL" id="CP002690">
    <property type="protein sequence ID" value="AEE13692.1"/>
    <property type="molecule type" value="Genomic_DNA"/>
</dbReference>
<sequence length="186" mass="21095">MRYFQMLIILFCLFVFQRIAFADFVKVEDPNSSCQVKLLRPLEDGESLSWSGPCENSLANGEGVFVLYGKNGNELYKYSGFMKDGVREGHATIETPNYKYEGDVKGCVFDGFGKIEYLNKNSNVVSYEGEFKRGLYNGKGSIKYKDGNVYTGEFKNGLRDGYGTFRDSKGKIIYDGLWKENVFLGK</sequence>
<organism evidence="2 3">
    <name type="scientific">Thermodesulfobium narugense DSM 14796</name>
    <dbReference type="NCBI Taxonomy" id="747365"/>
    <lineage>
        <taxon>Bacteria</taxon>
        <taxon>Pseudomonadati</taxon>
        <taxon>Thermodesulfobiota</taxon>
        <taxon>Thermodesulfobiia</taxon>
        <taxon>Thermodesulfobiales</taxon>
        <taxon>Thermodesulfobiaceae</taxon>
        <taxon>Thermodesulfobium</taxon>
    </lineage>
</organism>
<accession>M1E433</accession>
<dbReference type="Pfam" id="PF02493">
    <property type="entry name" value="MORN"/>
    <property type="match status" value="3"/>
</dbReference>
<gene>
    <name evidence="2" type="ORF">Thena_0040</name>
</gene>
<dbReference type="Gene3D" id="2.20.110.10">
    <property type="entry name" value="Histone H3 K4-specific methyltransferase SET7/9 N-terminal domain"/>
    <property type="match status" value="1"/>
</dbReference>
<dbReference type="KEGG" id="tnr:Thena_0040"/>
<dbReference type="OrthoDB" id="86212at2"/>
<name>M1E433_9BACT</name>
<dbReference type="InterPro" id="IPR003409">
    <property type="entry name" value="MORN"/>
</dbReference>
<dbReference type="SUPFAM" id="SSF82185">
    <property type="entry name" value="Histone H3 K4-specific methyltransferase SET7/9 N-terminal domain"/>
    <property type="match status" value="2"/>
</dbReference>
<protein>
    <submittedName>
        <fullName evidence="2">MORN repeat-containing protein</fullName>
    </submittedName>
</protein>
<evidence type="ECO:0000256" key="1">
    <source>
        <dbReference type="ARBA" id="ARBA00022737"/>
    </source>
</evidence>
<keyword evidence="1" id="KW-0677">Repeat</keyword>
<proteinExistence type="predicted"/>
<dbReference type="eggNOG" id="COG4642">
    <property type="taxonomic scope" value="Bacteria"/>
</dbReference>
<keyword evidence="3" id="KW-1185">Reference proteome</keyword>
<dbReference type="PANTHER" id="PTHR23084">
    <property type="entry name" value="PHOSPHATIDYLINOSITOL-4-PHOSPHATE 5-KINASE RELATED"/>
    <property type="match status" value="1"/>
</dbReference>